<dbReference type="InterPro" id="IPR019268">
    <property type="entry name" value="DUF2278"/>
</dbReference>
<name>A0ABX7I1E4_9BACT</name>
<sequence length="333" mass="36533">MPLKNYCVLKARVTGKKLATKNSPHYQVLLEDEAGSKHRIAINVMSQLAPSELLYYFTDNFEHELIDRIKEADLPSGFTPVPSEPNGLALDFVRRNLFDSALMKPLPFDLPGPDNDLNEKLDFYITKALNDPGAELYAFGERWGPESNRKDQYFGFLPGSGIHDIHMNQGNEGKFRADNGTWQDGGMLLHFTQTDEWVALFLAFQSQSFHTDEQGNPMAGAPSPATSEKDLYIIAALVSPGGSEEEKVYLLNATSATISLDGYMLTDKLERGLPLDGLQAGAGEVVIVPVTGDQFQLSNNGGTLSLLDPTGKNIAGVSYTKSQASRKGRLIVF</sequence>
<dbReference type="SUPFAM" id="SSF74853">
    <property type="entry name" value="Lamin A/C globular tail domain"/>
    <property type="match status" value="1"/>
</dbReference>
<reference evidence="1 2" key="1">
    <citation type="submission" date="2020-06" db="EMBL/GenBank/DDBJ databases">
        <title>Dyadobacter sandarakinus sp. nov., isolated from the soil of the Arctic Yellow River Station.</title>
        <authorList>
            <person name="Zhang Y."/>
            <person name="Peng F."/>
        </authorList>
    </citation>
    <scope>NUCLEOTIDE SEQUENCE [LARGE SCALE GENOMIC DNA]</scope>
    <source>
        <strain evidence="1 2">Q3-56</strain>
    </source>
</reference>
<dbReference type="InterPro" id="IPR036415">
    <property type="entry name" value="Lamin_tail_dom_sf"/>
</dbReference>
<evidence type="ECO:0000313" key="1">
    <source>
        <dbReference type="EMBL" id="QRQ99890.1"/>
    </source>
</evidence>
<dbReference type="RefSeq" id="WP_204660654.1">
    <property type="nucleotide sequence ID" value="NZ_CP056775.1"/>
</dbReference>
<proteinExistence type="predicted"/>
<organism evidence="1 2">
    <name type="scientific">Dyadobacter sandarakinus</name>
    <dbReference type="NCBI Taxonomy" id="2747268"/>
    <lineage>
        <taxon>Bacteria</taxon>
        <taxon>Pseudomonadati</taxon>
        <taxon>Bacteroidota</taxon>
        <taxon>Cytophagia</taxon>
        <taxon>Cytophagales</taxon>
        <taxon>Spirosomataceae</taxon>
        <taxon>Dyadobacter</taxon>
    </lineage>
</organism>
<accession>A0ABX7I1E4</accession>
<protein>
    <submittedName>
        <fullName evidence="1">DUF2278 family protein</fullName>
    </submittedName>
</protein>
<dbReference type="Proteomes" id="UP000612680">
    <property type="component" value="Chromosome"/>
</dbReference>
<keyword evidence="2" id="KW-1185">Reference proteome</keyword>
<dbReference type="EMBL" id="CP056775">
    <property type="protein sequence ID" value="QRQ99890.1"/>
    <property type="molecule type" value="Genomic_DNA"/>
</dbReference>
<gene>
    <name evidence="1" type="ORF">HWI92_02630</name>
</gene>
<evidence type="ECO:0000313" key="2">
    <source>
        <dbReference type="Proteomes" id="UP000612680"/>
    </source>
</evidence>
<dbReference type="Pfam" id="PF10042">
    <property type="entry name" value="DUF2278"/>
    <property type="match status" value="1"/>
</dbReference>